<sequence>MIEITATVESIEQGKKLLELDIEALYFGDEAFGLRLPKHFTRDEIKELVQLTHEKGKKARIAVNAIMHPDKMRAIPEYLDFLESISVDEIVVGDPGVIHVLRTSNYKLPFIYDAATMVTSSRQINFWGDRGAVGAVLAREIPYLELVELSNNLNIFGEVLVYGATCIHQSKRPLVQNYLNFTKLDEKTDKERDLFISEPKEKETHYSIYEDEHGTHIFATNDVNLMLQLEELEKIGLTHWKLDGIYTSGEDYVSMVSYFIQAKELLESGNWSEVEAEKLNELVKATHPKKRGLDTGFYYLNPDDIR</sequence>
<dbReference type="OrthoDB" id="9807498at2"/>
<dbReference type="InterPro" id="IPR001539">
    <property type="entry name" value="Peptidase_U32"/>
</dbReference>
<protein>
    <submittedName>
        <fullName evidence="1">Peptidase U32</fullName>
    </submittedName>
</protein>
<comment type="caution">
    <text evidence="1">The sequence shown here is derived from an EMBL/GenBank/DDBJ whole genome shotgun (WGS) entry which is preliminary data.</text>
</comment>
<accession>A0A369B0L4</accession>
<dbReference type="Pfam" id="PF01136">
    <property type="entry name" value="Peptidase_U32"/>
    <property type="match status" value="1"/>
</dbReference>
<dbReference type="EMBL" id="NGJX01000001">
    <property type="protein sequence ID" value="RSU05753.1"/>
    <property type="molecule type" value="Genomic_DNA"/>
</dbReference>
<proteinExistence type="predicted"/>
<gene>
    <name evidence="1" type="ORF">CBF32_01795</name>
</gene>
<dbReference type="GeneID" id="63145353"/>
<organism evidence="1 2">
    <name type="scientific">Vagococcus fluvialis</name>
    <dbReference type="NCBI Taxonomy" id="2738"/>
    <lineage>
        <taxon>Bacteria</taxon>
        <taxon>Bacillati</taxon>
        <taxon>Bacillota</taxon>
        <taxon>Bacilli</taxon>
        <taxon>Lactobacillales</taxon>
        <taxon>Enterococcaceae</taxon>
        <taxon>Vagococcus</taxon>
    </lineage>
</organism>
<dbReference type="AlphaFoldDB" id="A0A369B0L4"/>
<keyword evidence="2" id="KW-1185">Reference proteome</keyword>
<dbReference type="InterPro" id="IPR051454">
    <property type="entry name" value="RNA/ubiquinone_mod_enzymes"/>
</dbReference>
<dbReference type="Proteomes" id="UP000288197">
    <property type="component" value="Unassembled WGS sequence"/>
</dbReference>
<dbReference type="RefSeq" id="WP_114288657.1">
    <property type="nucleotide sequence ID" value="NZ_JAFLWK010000037.1"/>
</dbReference>
<evidence type="ECO:0000313" key="2">
    <source>
        <dbReference type="Proteomes" id="UP000288197"/>
    </source>
</evidence>
<dbReference type="PANTHER" id="PTHR30217">
    <property type="entry name" value="PEPTIDASE U32 FAMILY"/>
    <property type="match status" value="1"/>
</dbReference>
<evidence type="ECO:0000313" key="1">
    <source>
        <dbReference type="EMBL" id="RSU05753.1"/>
    </source>
</evidence>
<reference evidence="1 2" key="1">
    <citation type="submission" date="2017-05" db="EMBL/GenBank/DDBJ databases">
        <title>Vagococcus spp. assemblies.</title>
        <authorList>
            <person name="Gulvik C.A."/>
        </authorList>
    </citation>
    <scope>NUCLEOTIDE SEQUENCE [LARGE SCALE GENOMIC DNA]</scope>
    <source>
        <strain evidence="1 2">NCFB 2497</strain>
    </source>
</reference>
<dbReference type="PANTHER" id="PTHR30217:SF12">
    <property type="entry name" value="U32 FAMILY PEPTIDASE"/>
    <property type="match status" value="1"/>
</dbReference>
<name>A0A369B0L4_9ENTE</name>